<proteinExistence type="predicted"/>
<dbReference type="AlphaFoldDB" id="A0A367Y7Y1"/>
<accession>A0A367Y7Y1</accession>
<protein>
    <recommendedName>
        <fullName evidence="3">AbiEi antitoxin C-terminal domain-containing protein</fullName>
    </recommendedName>
</protein>
<reference evidence="1 2" key="1">
    <citation type="submission" date="2018-07" db="EMBL/GenBank/DDBJ databases">
        <title>Microbacterium endoborsara sp. nov., a novel actinobacterium isolated from Borszczowia aralocaspica.</title>
        <authorList>
            <person name="An D."/>
        </authorList>
    </citation>
    <scope>NUCLEOTIDE SEQUENCE [LARGE SCALE GENOMIC DNA]</scope>
    <source>
        <strain evidence="1 2">C1.15228</strain>
    </source>
</reference>
<keyword evidence="2" id="KW-1185">Reference proteome</keyword>
<dbReference type="Proteomes" id="UP000253508">
    <property type="component" value="Unassembled WGS sequence"/>
</dbReference>
<evidence type="ECO:0000313" key="1">
    <source>
        <dbReference type="EMBL" id="RCK61996.1"/>
    </source>
</evidence>
<dbReference type="EMBL" id="QORO01000001">
    <property type="protein sequence ID" value="RCK61996.1"/>
    <property type="molecule type" value="Genomic_DNA"/>
</dbReference>
<dbReference type="OrthoDB" id="5517693at2"/>
<evidence type="ECO:0000313" key="2">
    <source>
        <dbReference type="Proteomes" id="UP000253508"/>
    </source>
</evidence>
<dbReference type="RefSeq" id="WP_114117097.1">
    <property type="nucleotide sequence ID" value="NZ_BMHU01000004.1"/>
</dbReference>
<name>A0A367Y7Y1_9MICO</name>
<sequence length="321" mass="35558">MNQLLRAQPDLVACPIELLVRSEFGSGFDTYVRSHAVVRIVPGVYVHEHDWRKLSVWDRYLAKVYAVQRRRPDAIFVEESAAALQGLPFLGRPQYVHVLAHKSGAARITGIVRAHFSIDEVAPVETAGILMTSAVDTVVDIARRNHPAFGLAALDQAMRLQNITRGELVANNEARASARGAANALWALERATGIPESVLESLSLAEFEWLGFEIPELQVPFDLGALGDARTDCYWRSRGIIGEADGDSKYRLQAGGIDTAIISEKRREDALRRQVNGFVRWGWADCRDPKQLESILLSVGVPRVATRNSTRLRTLATLLRG</sequence>
<evidence type="ECO:0008006" key="3">
    <source>
        <dbReference type="Google" id="ProtNLM"/>
    </source>
</evidence>
<organism evidence="1 2">
    <name type="scientific">Microbacterium sorbitolivorans</name>
    <dbReference type="NCBI Taxonomy" id="1867410"/>
    <lineage>
        <taxon>Bacteria</taxon>
        <taxon>Bacillati</taxon>
        <taxon>Actinomycetota</taxon>
        <taxon>Actinomycetes</taxon>
        <taxon>Micrococcales</taxon>
        <taxon>Microbacteriaceae</taxon>
        <taxon>Microbacterium</taxon>
    </lineage>
</organism>
<comment type="caution">
    <text evidence="1">The sequence shown here is derived from an EMBL/GenBank/DDBJ whole genome shotgun (WGS) entry which is preliminary data.</text>
</comment>
<gene>
    <name evidence="1" type="ORF">DTO57_05165</name>
</gene>